<dbReference type="InterPro" id="IPR041504">
    <property type="entry name" value="AidB_N"/>
</dbReference>
<feature type="domain" description="Adaptive response protein AidB N-terminal" evidence="1">
    <location>
        <begin position="15"/>
        <end position="88"/>
    </location>
</feature>
<reference evidence="2 3" key="1">
    <citation type="journal article" date="2019" name="Int. J. Syst. Evol. Microbiol.">
        <title>The Global Catalogue of Microorganisms (GCM) 10K type strain sequencing project: providing services to taxonomists for standard genome sequencing and annotation.</title>
        <authorList>
            <consortium name="The Broad Institute Genomics Platform"/>
            <consortium name="The Broad Institute Genome Sequencing Center for Infectious Disease"/>
            <person name="Wu L."/>
            <person name="Ma J."/>
        </authorList>
    </citation>
    <scope>NUCLEOTIDE SEQUENCE [LARGE SCALE GENOMIC DNA]</scope>
    <source>
        <strain evidence="2 3">CGMCC 1.15824</strain>
    </source>
</reference>
<dbReference type="EMBL" id="JBHSJG010000061">
    <property type="protein sequence ID" value="MFC4990094.1"/>
    <property type="molecule type" value="Genomic_DNA"/>
</dbReference>
<dbReference type="Pfam" id="PF18158">
    <property type="entry name" value="AidB_N"/>
    <property type="match status" value="1"/>
</dbReference>
<comment type="caution">
    <text evidence="2">The sequence shown here is derived from an EMBL/GenBank/DDBJ whole genome shotgun (WGS) entry which is preliminary data.</text>
</comment>
<gene>
    <name evidence="2" type="ORF">ACFPFO_20565</name>
</gene>
<accession>A0ABD5QKJ0</accession>
<name>A0ABD5QKJ0_9EURY</name>
<evidence type="ECO:0000259" key="1">
    <source>
        <dbReference type="Pfam" id="PF18158"/>
    </source>
</evidence>
<sequence length="100" mass="11815">MTKPPFDYDRYEEGRGVNYWELNPPLQEEVHRTYPADEFEWAEERLTEFGAVVGETIADNADRIDDHEPELQTYDKHGDLLNEVHYHPDHRVGDEFLPLS</sequence>
<evidence type="ECO:0000313" key="3">
    <source>
        <dbReference type="Proteomes" id="UP001595925"/>
    </source>
</evidence>
<dbReference type="AlphaFoldDB" id="A0ABD5QKJ0"/>
<dbReference type="Gene3D" id="6.10.250.600">
    <property type="match status" value="1"/>
</dbReference>
<proteinExistence type="predicted"/>
<organism evidence="2 3">
    <name type="scientific">Saliphagus infecundisoli</name>
    <dbReference type="NCBI Taxonomy" id="1849069"/>
    <lineage>
        <taxon>Archaea</taxon>
        <taxon>Methanobacteriati</taxon>
        <taxon>Methanobacteriota</taxon>
        <taxon>Stenosarchaea group</taxon>
        <taxon>Halobacteria</taxon>
        <taxon>Halobacteriales</taxon>
        <taxon>Natrialbaceae</taxon>
        <taxon>Saliphagus</taxon>
    </lineage>
</organism>
<dbReference type="Proteomes" id="UP001595925">
    <property type="component" value="Unassembled WGS sequence"/>
</dbReference>
<dbReference type="RefSeq" id="WP_224830398.1">
    <property type="nucleotide sequence ID" value="NZ_JAIVEF010000058.1"/>
</dbReference>
<keyword evidence="3" id="KW-1185">Reference proteome</keyword>
<evidence type="ECO:0000313" key="2">
    <source>
        <dbReference type="EMBL" id="MFC4990094.1"/>
    </source>
</evidence>
<protein>
    <recommendedName>
        <fullName evidence="1">Adaptive response protein AidB N-terminal domain-containing protein</fullName>
    </recommendedName>
</protein>